<evidence type="ECO:0000256" key="2">
    <source>
        <dbReference type="ARBA" id="ARBA00007391"/>
    </source>
</evidence>
<protein>
    <recommendedName>
        <fullName evidence="4 13">Error-prone DNA polymerase</fullName>
        <ecNumber evidence="3 13">2.7.7.7</ecNumber>
    </recommendedName>
</protein>
<dbReference type="Pfam" id="PF07733">
    <property type="entry name" value="DNA_pol3_alpha"/>
    <property type="match status" value="1"/>
</dbReference>
<dbReference type="CDD" id="cd04485">
    <property type="entry name" value="DnaE_OBF"/>
    <property type="match status" value="1"/>
</dbReference>
<dbReference type="GO" id="GO:0008408">
    <property type="term" value="F:3'-5' exonuclease activity"/>
    <property type="evidence" value="ECO:0007669"/>
    <property type="project" value="InterPro"/>
</dbReference>
<accession>A0A2A5WEA1</accession>
<dbReference type="SMART" id="SM00481">
    <property type="entry name" value="POLIIIAc"/>
    <property type="match status" value="1"/>
</dbReference>
<dbReference type="Gene3D" id="3.20.20.140">
    <property type="entry name" value="Metal-dependent hydrolases"/>
    <property type="match status" value="1"/>
</dbReference>
<dbReference type="InterPro" id="IPR004805">
    <property type="entry name" value="DnaE2/DnaE/PolC"/>
</dbReference>
<dbReference type="AlphaFoldDB" id="A0A2A5WEA1"/>
<evidence type="ECO:0000256" key="7">
    <source>
        <dbReference type="ARBA" id="ARBA00022695"/>
    </source>
</evidence>
<dbReference type="NCBIfam" id="NF004225">
    <property type="entry name" value="PRK05672.1"/>
    <property type="match status" value="1"/>
</dbReference>
<feature type="domain" description="Polymerase/histidinol phosphatase N-terminal" evidence="14">
    <location>
        <begin position="22"/>
        <end position="89"/>
    </location>
</feature>
<evidence type="ECO:0000256" key="8">
    <source>
        <dbReference type="ARBA" id="ARBA00022705"/>
    </source>
</evidence>
<sequence>MALQSPGKTELASQLEPLPAYAELHCISNFSFLRGASFPEELVKRADDLGYCAIAITDECSLSGVVRAHMAAKERDIKLIIGSEFVMDKGCHIVLLACNRTGYGALSHLISCARRKTEKGSYFIDRSMVEDNLPEDCLALWIPNLQQEPELLACQAVWLKRQFSNKLWIATELLLRGDDRLKLEFLQQLGAQFGLPLCAAGGVYMHDASRRIMQDTLTAIRLITPIEDLGFNAESNGQRHLRNREQLAKLFPSELMEASAEIASRCDFQLDELRYEYPRELVPPDYTPHGWLRELTEAGVRHRWPKGATPKVRNLIEHELELIKELNYEHYFLTVHDIVAFAHSQHILCQGRGSAANSAVCYCLGITEVDPARVEVLFERFISKERDEPPDIDVDFENARREEVIQYIYKKYGRSRAAIAATVITYRSRSALRDVGRALGLDRELLDHLAKSIYSGDSNLKEQLVDANVDHADTAIQRLLFLTQLLIGFPRHLSQHVGGFIVSQGLLSHLVPIENASMADRTVIQWEKDDLESLGLLKIDVLALGMLTVVQKCLDIISDYSRKILSIQNIPSEDPKVYDMMSDADTVGVFQIESRAQMSMLPRLRPRSYYDLVIQIAIVRPGPIQGDMVHPYLNRRNGKEEVIYPSDEVKNVLERTLGVPIFQEQVMQLAMVAAGFSGGEADQLRRAMAAWKRKAGLESYREKLVKGMLKRGYEEEFAEQLFKQIKGFGDYGFPESHAASFALIAYVSSWLKLYHPAAFCCALLNSQPMGFYPPAQLINDARYHGVNILPVDINKSSYESTLEFDSGFERLYSPCEQTMDPMLRIGFRQVKGISGVGALAIVEARQAGKFRTIQELVFRSGINKKDLESLAAADALQELSGDRHRAFWQASGVDARCQDRNTSQENAGLTTQMNFYSDLHFADIDFGVDVLLPVVNEGQNIVADYGSTGFTLRRHPIALFRNHLNLYQVSPASYLAAIDNEAYAKVIGLVTCRQRPMTAAGVTFITLEDESGIFNVVVWPKIEERFRSIVRKAMLMGVVGKVQKSDGVIHLIAQELVDLSHWLGSMELSSRNFT</sequence>
<evidence type="ECO:0000256" key="4">
    <source>
        <dbReference type="ARBA" id="ARBA00017273"/>
    </source>
</evidence>
<dbReference type="CDD" id="cd07434">
    <property type="entry name" value="PHP_PolIIIA_DnaE2"/>
    <property type="match status" value="1"/>
</dbReference>
<evidence type="ECO:0000259" key="14">
    <source>
        <dbReference type="SMART" id="SM00481"/>
    </source>
</evidence>
<dbReference type="InterPro" id="IPR016195">
    <property type="entry name" value="Pol/histidinol_Pase-like"/>
</dbReference>
<dbReference type="SUPFAM" id="SSF89550">
    <property type="entry name" value="PHP domain-like"/>
    <property type="match status" value="1"/>
</dbReference>
<evidence type="ECO:0000256" key="13">
    <source>
        <dbReference type="HAMAP-Rule" id="MF_01902"/>
    </source>
</evidence>
<comment type="caution">
    <text evidence="15">The sequence shown here is derived from an EMBL/GenBank/DDBJ whole genome shotgun (WGS) entry which is preliminary data.</text>
</comment>
<dbReference type="Pfam" id="PF17657">
    <property type="entry name" value="DNA_pol3_finger"/>
    <property type="match status" value="1"/>
</dbReference>
<evidence type="ECO:0000313" key="16">
    <source>
        <dbReference type="Proteomes" id="UP000219329"/>
    </source>
</evidence>
<keyword evidence="8 13" id="KW-0235">DNA replication</keyword>
<dbReference type="Pfam" id="PF14579">
    <property type="entry name" value="HHH_6"/>
    <property type="match status" value="1"/>
</dbReference>
<evidence type="ECO:0000256" key="12">
    <source>
        <dbReference type="ARBA" id="ARBA00049244"/>
    </source>
</evidence>
<dbReference type="Pfam" id="PF02811">
    <property type="entry name" value="PHP"/>
    <property type="match status" value="1"/>
</dbReference>
<comment type="subcellular location">
    <subcellularLocation>
        <location evidence="1 13">Cytoplasm</location>
    </subcellularLocation>
</comment>
<dbReference type="InterPro" id="IPR023073">
    <property type="entry name" value="DnaE2"/>
</dbReference>
<dbReference type="Proteomes" id="UP000219329">
    <property type="component" value="Unassembled WGS sequence"/>
</dbReference>
<dbReference type="InterPro" id="IPR029460">
    <property type="entry name" value="DNAPol_HHH"/>
</dbReference>
<comment type="similarity">
    <text evidence="2 13">Belongs to the DNA polymerase type-C family. DnaE2 subfamily.</text>
</comment>
<comment type="catalytic activity">
    <reaction evidence="12 13">
        <text>DNA(n) + a 2'-deoxyribonucleoside 5'-triphosphate = DNA(n+1) + diphosphate</text>
        <dbReference type="Rhea" id="RHEA:22508"/>
        <dbReference type="Rhea" id="RHEA-COMP:17339"/>
        <dbReference type="Rhea" id="RHEA-COMP:17340"/>
        <dbReference type="ChEBI" id="CHEBI:33019"/>
        <dbReference type="ChEBI" id="CHEBI:61560"/>
        <dbReference type="ChEBI" id="CHEBI:173112"/>
        <dbReference type="EC" id="2.7.7.7"/>
    </reaction>
</comment>
<dbReference type="HAMAP" id="MF_01902">
    <property type="entry name" value="DNApol_error_prone"/>
    <property type="match status" value="1"/>
</dbReference>
<gene>
    <name evidence="13 15" type="primary">dnaE2</name>
    <name evidence="15" type="ORF">CNF02_02240</name>
</gene>
<dbReference type="PANTHER" id="PTHR32294">
    <property type="entry name" value="DNA POLYMERASE III SUBUNIT ALPHA"/>
    <property type="match status" value="1"/>
</dbReference>
<organism evidence="15 16">
    <name type="scientific">OM182 bacterium MED-G28</name>
    <dbReference type="NCBI Taxonomy" id="1986256"/>
    <lineage>
        <taxon>Bacteria</taxon>
        <taxon>Pseudomonadati</taxon>
        <taxon>Pseudomonadota</taxon>
        <taxon>Gammaproteobacteria</taxon>
        <taxon>OMG group</taxon>
        <taxon>OM182 clade</taxon>
    </lineage>
</organism>
<dbReference type="InterPro" id="IPR011708">
    <property type="entry name" value="DNA_pol3_alpha_NTPase_dom"/>
</dbReference>
<dbReference type="GO" id="GO:0003887">
    <property type="term" value="F:DNA-directed DNA polymerase activity"/>
    <property type="evidence" value="ECO:0007669"/>
    <property type="project" value="UniProtKB-UniRule"/>
</dbReference>
<dbReference type="EC" id="2.7.7.7" evidence="3 13"/>
<dbReference type="NCBIfam" id="TIGR00594">
    <property type="entry name" value="polc"/>
    <property type="match status" value="1"/>
</dbReference>
<keyword evidence="6 13" id="KW-0808">Transferase</keyword>
<evidence type="ECO:0000256" key="1">
    <source>
        <dbReference type="ARBA" id="ARBA00004496"/>
    </source>
</evidence>
<evidence type="ECO:0000256" key="5">
    <source>
        <dbReference type="ARBA" id="ARBA00022490"/>
    </source>
</evidence>
<dbReference type="EMBL" id="NTJZ01000002">
    <property type="protein sequence ID" value="PDH34865.1"/>
    <property type="molecule type" value="Genomic_DNA"/>
</dbReference>
<dbReference type="Pfam" id="PF01336">
    <property type="entry name" value="tRNA_anti-codon"/>
    <property type="match status" value="1"/>
</dbReference>
<dbReference type="GO" id="GO:0003676">
    <property type="term" value="F:nucleic acid binding"/>
    <property type="evidence" value="ECO:0007669"/>
    <property type="project" value="InterPro"/>
</dbReference>
<dbReference type="GO" id="GO:0006260">
    <property type="term" value="P:DNA replication"/>
    <property type="evidence" value="ECO:0007669"/>
    <property type="project" value="UniProtKB-KW"/>
</dbReference>
<dbReference type="Gene3D" id="1.10.150.870">
    <property type="match status" value="1"/>
</dbReference>
<keyword evidence="11 13" id="KW-0234">DNA repair</keyword>
<dbReference type="GO" id="GO:0005737">
    <property type="term" value="C:cytoplasm"/>
    <property type="evidence" value="ECO:0007669"/>
    <property type="project" value="UniProtKB-SubCell"/>
</dbReference>
<evidence type="ECO:0000313" key="15">
    <source>
        <dbReference type="EMBL" id="PDH34865.1"/>
    </source>
</evidence>
<dbReference type="InterPro" id="IPR004013">
    <property type="entry name" value="PHP_dom"/>
</dbReference>
<proteinExistence type="inferred from homology"/>
<evidence type="ECO:0000256" key="3">
    <source>
        <dbReference type="ARBA" id="ARBA00012417"/>
    </source>
</evidence>
<evidence type="ECO:0000256" key="11">
    <source>
        <dbReference type="ARBA" id="ARBA00023204"/>
    </source>
</evidence>
<dbReference type="InterPro" id="IPR004365">
    <property type="entry name" value="NA-bd_OB_tRNA"/>
</dbReference>
<comment type="function">
    <text evidence="13">DNA polymerase involved in damage-induced mutagenesis and translesion synthesis (TLS). It is not the major replicative DNA polymerase.</text>
</comment>
<keyword evidence="9 13" id="KW-0227">DNA damage</keyword>
<evidence type="ECO:0000256" key="9">
    <source>
        <dbReference type="ARBA" id="ARBA00022763"/>
    </source>
</evidence>
<dbReference type="PANTHER" id="PTHR32294:SF4">
    <property type="entry name" value="ERROR-PRONE DNA POLYMERASE"/>
    <property type="match status" value="1"/>
</dbReference>
<reference evidence="15 16" key="1">
    <citation type="submission" date="2017-08" db="EMBL/GenBank/DDBJ databases">
        <title>Fine stratification of microbial communities through a metagenomic profile of the photic zone.</title>
        <authorList>
            <person name="Haro-Moreno J.M."/>
            <person name="Lopez-Perez M."/>
            <person name="De La Torre J."/>
            <person name="Picazo A."/>
            <person name="Camacho A."/>
            <person name="Rodriguez-Valera F."/>
        </authorList>
    </citation>
    <scope>NUCLEOTIDE SEQUENCE [LARGE SCALE GENOMIC DNA]</scope>
    <source>
        <strain evidence="15">MED-G28</strain>
    </source>
</reference>
<evidence type="ECO:0000256" key="10">
    <source>
        <dbReference type="ARBA" id="ARBA00022932"/>
    </source>
</evidence>
<name>A0A2A5WEA1_9GAMM</name>
<evidence type="ECO:0000256" key="6">
    <source>
        <dbReference type="ARBA" id="ARBA00022679"/>
    </source>
</evidence>
<keyword evidence="7 13" id="KW-0548">Nucleotidyltransferase</keyword>
<keyword evidence="10 13" id="KW-0239">DNA-directed DNA polymerase</keyword>
<keyword evidence="5 13" id="KW-0963">Cytoplasm</keyword>
<dbReference type="InterPro" id="IPR040982">
    <property type="entry name" value="DNA_pol3_finger"/>
</dbReference>
<dbReference type="InterPro" id="IPR003141">
    <property type="entry name" value="Pol/His_phosphatase_N"/>
</dbReference>
<dbReference type="GO" id="GO:0006281">
    <property type="term" value="P:DNA repair"/>
    <property type="evidence" value="ECO:0007669"/>
    <property type="project" value="UniProtKB-UniRule"/>
</dbReference>